<evidence type="ECO:0000313" key="2">
    <source>
        <dbReference type="Proteomes" id="UP000266861"/>
    </source>
</evidence>
<sequence length="194" mass="21096">MIRCWNSNQKVRPKAAEIYKNDLVTAICDDPDPSETSNQFDLAEEIIQSLSNNFFQYFDGNAAVAASFAAAAQQTVAEGANFSNAPIVYQGQQISSNIPAVDPRFPELVQMFQRCKALSNAANSISIDPNRNTSSMLTINTTGLNVSVSVSVNETPMSHYLNSHFMVAAQSINNGCSDLIAPTQRGSVNNRRNV</sequence>
<comment type="caution">
    <text evidence="1">The sequence shown here is derived from an EMBL/GenBank/DDBJ whole genome shotgun (WGS) entry which is preliminary data.</text>
</comment>
<dbReference type="EMBL" id="PQFF01000070">
    <property type="protein sequence ID" value="RHZ84941.1"/>
    <property type="molecule type" value="Genomic_DNA"/>
</dbReference>
<dbReference type="AlphaFoldDB" id="A0A397JA93"/>
<reference evidence="1 2" key="1">
    <citation type="submission" date="2018-08" db="EMBL/GenBank/DDBJ databases">
        <title>Genome and evolution of the arbuscular mycorrhizal fungus Diversispora epigaea (formerly Glomus versiforme) and its bacterial endosymbionts.</title>
        <authorList>
            <person name="Sun X."/>
            <person name="Fei Z."/>
            <person name="Harrison M."/>
        </authorList>
    </citation>
    <scope>NUCLEOTIDE SEQUENCE [LARGE SCALE GENOMIC DNA]</scope>
    <source>
        <strain evidence="1 2">IT104</strain>
    </source>
</reference>
<evidence type="ECO:0000313" key="1">
    <source>
        <dbReference type="EMBL" id="RHZ84941.1"/>
    </source>
</evidence>
<organism evidence="1 2">
    <name type="scientific">Diversispora epigaea</name>
    <dbReference type="NCBI Taxonomy" id="1348612"/>
    <lineage>
        <taxon>Eukaryota</taxon>
        <taxon>Fungi</taxon>
        <taxon>Fungi incertae sedis</taxon>
        <taxon>Mucoromycota</taxon>
        <taxon>Glomeromycotina</taxon>
        <taxon>Glomeromycetes</taxon>
        <taxon>Diversisporales</taxon>
        <taxon>Diversisporaceae</taxon>
        <taxon>Diversispora</taxon>
    </lineage>
</organism>
<dbReference type="Proteomes" id="UP000266861">
    <property type="component" value="Unassembled WGS sequence"/>
</dbReference>
<name>A0A397JA93_9GLOM</name>
<accession>A0A397JA93</accession>
<gene>
    <name evidence="1" type="ORF">Glove_74g330</name>
</gene>
<keyword evidence="2" id="KW-1185">Reference proteome</keyword>
<protein>
    <submittedName>
        <fullName evidence="1">Uncharacterized protein</fullName>
    </submittedName>
</protein>
<proteinExistence type="predicted"/>
<dbReference type="OrthoDB" id="2335155at2759"/>